<evidence type="ECO:0000256" key="1">
    <source>
        <dbReference type="SAM" id="MobiDB-lite"/>
    </source>
</evidence>
<dbReference type="AlphaFoldDB" id="A0A6M8BCS8"/>
<name>A0A6M8BCS8_9CYAN</name>
<proteinExistence type="predicted"/>
<feature type="region of interest" description="Disordered" evidence="1">
    <location>
        <begin position="180"/>
        <end position="202"/>
    </location>
</feature>
<sequence length="652" mass="70943">MVTATPPSELHRLGFQLQTLLRTALPGLPPVQVRCALREGVLMVLVQQVSPDPGAASAVRRLEASEASEIFACLEDELRRSPPKIPPAKSPFSPAQVQPLPVRVYLRAAGQSRPYAIHQFRINGSALSAIAPEQTQAEQNEFSAFVPTAAPERLRRLPQDDANLDHADLAHADLAHADLDHTDPAETGLPDPAQAPAPDPDTAVAGGYSLSRMAIALAAGVAALAFGGTFYALTRPCVMGGCAELQTVERLHQAVSQQLSQGATLQDLSQSYTRLTEASYRLSRVPRWSRHYAAANQVQQQTESTVAALGQVLSAQAIATEAVEMAQNPPHPLEVWQRAQALWEKAIAQLQQVSESSPAYDLAQQKRLEYAENLAMIEQRITLEQKAQDWVNRARQAVELAEARQGAATSMDTRLEAHGTWRTAIALLQQVPETAMAYAEAQQLLALYQPRLLDSSARLQQEETAVDAHQRALRLADLAAEAEQRRQWSQAVQHWQGALAAAQQVAAGTTVHPQVQPLLSSYRASLATAQEKLKGAIAAQAAEQDLERNCSGTPRICTYAQRGSVMQVRITPSYDRVLQEAAAITQVTQETDPDSAIMAHFNPLLRAIATVGETAQIPIEVYNADGSLFGIYDPALDGYVSREVRNQQHKRP</sequence>
<organism evidence="2 3">
    <name type="scientific">Thermoleptolyngbya sichuanensis A183</name>
    <dbReference type="NCBI Taxonomy" id="2737172"/>
    <lineage>
        <taxon>Bacteria</taxon>
        <taxon>Bacillati</taxon>
        <taxon>Cyanobacteriota</taxon>
        <taxon>Cyanophyceae</taxon>
        <taxon>Oculatellales</taxon>
        <taxon>Oculatellaceae</taxon>
        <taxon>Thermoleptolyngbya</taxon>
        <taxon>Thermoleptolyngbya sichuanensis</taxon>
    </lineage>
</organism>
<dbReference type="RefSeq" id="WP_172354538.1">
    <property type="nucleotide sequence ID" value="NZ_CP053661.1"/>
</dbReference>
<dbReference type="Proteomes" id="UP000505210">
    <property type="component" value="Chromosome"/>
</dbReference>
<dbReference type="EMBL" id="CP053661">
    <property type="protein sequence ID" value="QKD82090.1"/>
    <property type="molecule type" value="Genomic_DNA"/>
</dbReference>
<evidence type="ECO:0000313" key="3">
    <source>
        <dbReference type="Proteomes" id="UP000505210"/>
    </source>
</evidence>
<dbReference type="KEGG" id="theu:HPC62_07640"/>
<reference evidence="2 3" key="1">
    <citation type="submission" date="2020-05" db="EMBL/GenBank/DDBJ databases">
        <title>Complete genome sequence of of a novel Thermoleptolyngbya strain isolated from hot springs of Ganzi, Sichuan China.</title>
        <authorList>
            <person name="Tang J."/>
            <person name="Daroch M."/>
            <person name="Li L."/>
            <person name="Waleron K."/>
            <person name="Waleron M."/>
            <person name="Waleron M."/>
        </authorList>
    </citation>
    <scope>NUCLEOTIDE SEQUENCE [LARGE SCALE GENOMIC DNA]</scope>
    <source>
        <strain evidence="2 3">PKUAC-SCTA183</strain>
    </source>
</reference>
<gene>
    <name evidence="2" type="ORF">HPC62_07640</name>
</gene>
<protein>
    <submittedName>
        <fullName evidence="2">Uncharacterized protein</fullName>
    </submittedName>
</protein>
<accession>A0A6M8BCS8</accession>
<evidence type="ECO:0000313" key="2">
    <source>
        <dbReference type="EMBL" id="QKD82090.1"/>
    </source>
</evidence>
<keyword evidence="3" id="KW-1185">Reference proteome</keyword>